<keyword evidence="3" id="KW-1185">Reference proteome</keyword>
<keyword evidence="1" id="KW-0472">Membrane</keyword>
<keyword evidence="1" id="KW-0812">Transmembrane</keyword>
<dbReference type="AlphaFoldDB" id="F2K346"/>
<dbReference type="PATRIC" id="fig|717774.3.peg.850"/>
<dbReference type="Proteomes" id="UP000001062">
    <property type="component" value="Chromosome"/>
</dbReference>
<organism evidence="2 3">
    <name type="scientific">Marinomonas mediterranea (strain ATCC 700492 / JCM 21426 / NBRC 103028 / MMB-1)</name>
    <dbReference type="NCBI Taxonomy" id="717774"/>
    <lineage>
        <taxon>Bacteria</taxon>
        <taxon>Pseudomonadati</taxon>
        <taxon>Pseudomonadota</taxon>
        <taxon>Gammaproteobacteria</taxon>
        <taxon>Oceanospirillales</taxon>
        <taxon>Oceanospirillaceae</taxon>
        <taxon>Marinomonas</taxon>
    </lineage>
</organism>
<dbReference type="RefSeq" id="WP_013660004.1">
    <property type="nucleotide sequence ID" value="NC_015276.1"/>
</dbReference>
<keyword evidence="1" id="KW-1133">Transmembrane helix</keyword>
<evidence type="ECO:0000313" key="3">
    <source>
        <dbReference type="Proteomes" id="UP000001062"/>
    </source>
</evidence>
<evidence type="ECO:0000313" key="2">
    <source>
        <dbReference type="EMBL" id="ADZ90099.1"/>
    </source>
</evidence>
<proteinExistence type="predicted"/>
<name>F2K346_MARM1</name>
<evidence type="ECO:0008006" key="4">
    <source>
        <dbReference type="Google" id="ProtNLM"/>
    </source>
</evidence>
<dbReference type="KEGG" id="mme:Marme_0817"/>
<dbReference type="HOGENOM" id="CLU_185305_1_1_6"/>
<dbReference type="EMBL" id="CP002583">
    <property type="protein sequence ID" value="ADZ90099.1"/>
    <property type="molecule type" value="Genomic_DNA"/>
</dbReference>
<sequence>MNESEYKFFLPLWRRIAVTLFCAGWSVLEWLGGNSFWGIIFTGLTFYCLWKYLYTFDENTPSDE</sequence>
<dbReference type="OrthoDB" id="7362327at2"/>
<feature type="transmembrane region" description="Helical" evidence="1">
    <location>
        <begin position="34"/>
        <end position="54"/>
    </location>
</feature>
<reference evidence="2 3" key="1">
    <citation type="journal article" date="2012" name="Stand. Genomic Sci.">
        <title>Complete genome sequence of the melanogenic marine bacterium Marinomonas mediterranea type strain (MMB-1(T)).</title>
        <authorList>
            <person name="Lucas-Elio P."/>
            <person name="Goodwin L."/>
            <person name="Woyke T."/>
            <person name="Pitluck S."/>
            <person name="Nolan M."/>
            <person name="Kyrpides N.C."/>
            <person name="Detter J.C."/>
            <person name="Copeland A."/>
            <person name="Teshima H."/>
            <person name="Bruce D."/>
            <person name="Detter C."/>
            <person name="Tapia R."/>
            <person name="Han S."/>
            <person name="Land M.L."/>
            <person name="Ivanova N."/>
            <person name="Mikhailova N."/>
            <person name="Johnston A.W."/>
            <person name="Sanchez-Amat A."/>
        </authorList>
    </citation>
    <scope>NUCLEOTIDE SEQUENCE [LARGE SCALE GENOMIC DNA]</scope>
    <source>
        <strain evidence="3">ATCC 700492 / JCM 21426 / NBRC 103028 / MMB-1</strain>
    </source>
</reference>
<accession>F2K346</accession>
<evidence type="ECO:0000256" key="1">
    <source>
        <dbReference type="SAM" id="Phobius"/>
    </source>
</evidence>
<protein>
    <recommendedName>
        <fullName evidence="4">DUF3329 domain-containing protein</fullName>
    </recommendedName>
</protein>
<gene>
    <name evidence="2" type="ordered locus">Marme_0817</name>
</gene>